<dbReference type="InterPro" id="IPR036291">
    <property type="entry name" value="NAD(P)-bd_dom_sf"/>
</dbReference>
<dbReference type="InterPro" id="IPR006108">
    <property type="entry name" value="3HC_DH_C"/>
</dbReference>
<dbReference type="InterPro" id="IPR013328">
    <property type="entry name" value="6PGD_dom2"/>
</dbReference>
<evidence type="ECO:0000256" key="1">
    <source>
        <dbReference type="ARBA" id="ARBA00005086"/>
    </source>
</evidence>
<feature type="domain" description="3-hydroxyacyl-CoA dehydrogenase NAD binding" evidence="6">
    <location>
        <begin position="6"/>
        <end position="185"/>
    </location>
</feature>
<dbReference type="Proteomes" id="UP000654257">
    <property type="component" value="Unassembled WGS sequence"/>
</dbReference>
<name>A0A917CT62_9NOCA</name>
<reference evidence="7" key="1">
    <citation type="journal article" date="2014" name="Int. J. Syst. Evol. Microbiol.">
        <title>Complete genome sequence of Corynebacterium casei LMG S-19264T (=DSM 44701T), isolated from a smear-ripened cheese.</title>
        <authorList>
            <consortium name="US DOE Joint Genome Institute (JGI-PGF)"/>
            <person name="Walter F."/>
            <person name="Albersmeier A."/>
            <person name="Kalinowski J."/>
            <person name="Ruckert C."/>
        </authorList>
    </citation>
    <scope>NUCLEOTIDE SEQUENCE</scope>
    <source>
        <strain evidence="7">CCM 7905</strain>
    </source>
</reference>
<dbReference type="GO" id="GO:0006635">
    <property type="term" value="P:fatty acid beta-oxidation"/>
    <property type="evidence" value="ECO:0007669"/>
    <property type="project" value="TreeGrafter"/>
</dbReference>
<proteinExistence type="inferred from homology"/>
<comment type="caution">
    <text evidence="7">The sequence shown here is derived from an EMBL/GenBank/DDBJ whole genome shotgun (WGS) entry which is preliminary data.</text>
</comment>
<dbReference type="RefSeq" id="WP_188543236.1">
    <property type="nucleotide sequence ID" value="NZ_BMCU01000001.1"/>
</dbReference>
<feature type="domain" description="3-hydroxyacyl-CoA dehydrogenase C-terminal" evidence="5">
    <location>
        <begin position="188"/>
        <end position="284"/>
    </location>
</feature>
<evidence type="ECO:0000256" key="4">
    <source>
        <dbReference type="PIRSR" id="PIRSR000105-1"/>
    </source>
</evidence>
<gene>
    <name evidence="7" type="ORF">GCM10007304_06450</name>
</gene>
<dbReference type="AlphaFoldDB" id="A0A917CT62"/>
<evidence type="ECO:0000313" key="8">
    <source>
        <dbReference type="Proteomes" id="UP000654257"/>
    </source>
</evidence>
<dbReference type="PANTHER" id="PTHR48075:SF9">
    <property type="entry name" value="3-HYDROXYBUTYRYL-COA DEHYDROGENASE"/>
    <property type="match status" value="1"/>
</dbReference>
<dbReference type="SUPFAM" id="SSF51735">
    <property type="entry name" value="NAD(P)-binding Rossmann-fold domains"/>
    <property type="match status" value="1"/>
</dbReference>
<dbReference type="Gene3D" id="3.40.50.720">
    <property type="entry name" value="NAD(P)-binding Rossmann-like Domain"/>
    <property type="match status" value="1"/>
</dbReference>
<dbReference type="GO" id="GO:0070403">
    <property type="term" value="F:NAD+ binding"/>
    <property type="evidence" value="ECO:0007669"/>
    <property type="project" value="InterPro"/>
</dbReference>
<protein>
    <submittedName>
        <fullName evidence="7">3-hydroxybutyryl-CoA dehydrogenase</fullName>
    </submittedName>
</protein>
<reference evidence="7" key="2">
    <citation type="submission" date="2020-09" db="EMBL/GenBank/DDBJ databases">
        <authorList>
            <person name="Sun Q."/>
            <person name="Sedlacek I."/>
        </authorList>
    </citation>
    <scope>NUCLEOTIDE SEQUENCE</scope>
    <source>
        <strain evidence="7">CCM 7905</strain>
    </source>
</reference>
<comment type="similarity">
    <text evidence="2">Belongs to the 3-hydroxyacyl-CoA dehydrogenase family.</text>
</comment>
<dbReference type="InterPro" id="IPR022694">
    <property type="entry name" value="3-OHacyl-CoA_DH"/>
</dbReference>
<keyword evidence="8" id="KW-1185">Reference proteome</keyword>
<comment type="pathway">
    <text evidence="1">Lipid metabolism; butanoate metabolism.</text>
</comment>
<evidence type="ECO:0000256" key="2">
    <source>
        <dbReference type="ARBA" id="ARBA00009463"/>
    </source>
</evidence>
<dbReference type="FunFam" id="3.40.50.720:FF:000009">
    <property type="entry name" value="Fatty oxidation complex, alpha subunit"/>
    <property type="match status" value="1"/>
</dbReference>
<dbReference type="Gene3D" id="1.10.1040.10">
    <property type="entry name" value="N-(1-d-carboxylethyl)-l-norvaline Dehydrogenase, domain 2"/>
    <property type="match status" value="1"/>
</dbReference>
<dbReference type="Pfam" id="PF02737">
    <property type="entry name" value="3HCDH_N"/>
    <property type="match status" value="1"/>
</dbReference>
<evidence type="ECO:0000259" key="6">
    <source>
        <dbReference type="Pfam" id="PF02737"/>
    </source>
</evidence>
<dbReference type="NCBIfam" id="NF005875">
    <property type="entry name" value="PRK07819.1"/>
    <property type="match status" value="1"/>
</dbReference>
<evidence type="ECO:0000256" key="3">
    <source>
        <dbReference type="ARBA" id="ARBA00023002"/>
    </source>
</evidence>
<dbReference type="InterPro" id="IPR006176">
    <property type="entry name" value="3-OHacyl-CoA_DH_NAD-bd"/>
</dbReference>
<organism evidence="7 8">
    <name type="scientific">Rhodococcoides trifolii</name>
    <dbReference type="NCBI Taxonomy" id="908250"/>
    <lineage>
        <taxon>Bacteria</taxon>
        <taxon>Bacillati</taxon>
        <taxon>Actinomycetota</taxon>
        <taxon>Actinomycetes</taxon>
        <taxon>Mycobacteriales</taxon>
        <taxon>Nocardiaceae</taxon>
        <taxon>Rhodococcoides</taxon>
    </lineage>
</organism>
<dbReference type="SUPFAM" id="SSF48179">
    <property type="entry name" value="6-phosphogluconate dehydrogenase C-terminal domain-like"/>
    <property type="match status" value="1"/>
</dbReference>
<accession>A0A917CT62</accession>
<feature type="site" description="Important for catalytic activity" evidence="4">
    <location>
        <position position="141"/>
    </location>
</feature>
<dbReference type="PANTHER" id="PTHR48075">
    <property type="entry name" value="3-HYDROXYACYL-COA DEHYDROGENASE FAMILY PROTEIN"/>
    <property type="match status" value="1"/>
</dbReference>
<evidence type="ECO:0000313" key="7">
    <source>
        <dbReference type="EMBL" id="GGF95294.1"/>
    </source>
</evidence>
<dbReference type="PIRSF" id="PIRSF000105">
    <property type="entry name" value="HCDH"/>
    <property type="match status" value="1"/>
</dbReference>
<evidence type="ECO:0000259" key="5">
    <source>
        <dbReference type="Pfam" id="PF00725"/>
    </source>
</evidence>
<dbReference type="GO" id="GO:0008691">
    <property type="term" value="F:3-hydroxybutyryl-CoA dehydrogenase activity"/>
    <property type="evidence" value="ECO:0007669"/>
    <property type="project" value="TreeGrafter"/>
</dbReference>
<dbReference type="Pfam" id="PF00725">
    <property type="entry name" value="3HCDH"/>
    <property type="match status" value="1"/>
</dbReference>
<dbReference type="EMBL" id="BMCU01000001">
    <property type="protein sequence ID" value="GGF95294.1"/>
    <property type="molecule type" value="Genomic_DNA"/>
</dbReference>
<keyword evidence="3" id="KW-0560">Oxidoreductase</keyword>
<dbReference type="InterPro" id="IPR008927">
    <property type="entry name" value="6-PGluconate_DH-like_C_sf"/>
</dbReference>
<sequence length="285" mass="30695">MTVERVGVVGAGEMGAGIAEVCALARVDVLVYEPTRELGQLARTRVLSSLDRAVSSGKVTEREREQSLSRLRFTTDLADFRDRQLVVEAAVEDERIKEEIFAELDAVVVDCGAVLASSTSSIPIETLACAAAAPERVLGMHFFNPVPVLPLVELVTTRATGPDVVARADAFASDVLGKQVVHSSDRSGYVVNALLVPYLLSAIRMLESGFASKTDIDRATVLGLTHPVGPLALTDLMGLDTVKAIAERMHDEFGEPLYRPPLLLVQMVDAGRLGKKTGEGFYAYR</sequence>